<reference evidence="1" key="1">
    <citation type="submission" date="2022-02" db="EMBL/GenBank/DDBJ databases">
        <title>Towards deciphering the DNA virus diversity associated with rodent species in the families Cricetidae and Heteromyidae.</title>
        <authorList>
            <person name="Lund M."/>
            <person name="Larsen B.B."/>
            <person name="Gryseels S."/>
            <person name="Kraberger S."/>
            <person name="Rowsey D.M."/>
            <person name="Steger L."/>
            <person name="Yule K.M."/>
            <person name="Upham N.S."/>
            <person name="Worobey M."/>
            <person name="Van Doorslaer K."/>
            <person name="Varsani A."/>
        </authorList>
    </citation>
    <scope>NUCLEOTIDE SEQUENCE</scope>
    <source>
        <strain evidence="1">NeonRodF7_13</strain>
    </source>
</reference>
<organism evidence="1">
    <name type="scientific">Peromfec virus RodF7_13</name>
    <dbReference type="NCBI Taxonomy" id="2929348"/>
    <lineage>
        <taxon>Viruses</taxon>
        <taxon>Monodnaviria</taxon>
        <taxon>Sangervirae</taxon>
        <taxon>Phixviricota</taxon>
        <taxon>Malgrandaviricetes</taxon>
        <taxon>Petitvirales</taxon>
        <taxon>Microviridae</taxon>
    </lineage>
</organism>
<name>A0A976R7D0_9VIRU</name>
<dbReference type="Pfam" id="PF20577">
    <property type="entry name" value="Phage_ORF5"/>
    <property type="match status" value="1"/>
</dbReference>
<proteinExistence type="predicted"/>
<accession>A0A976R7D0</accession>
<protein>
    <submittedName>
        <fullName evidence="1">Nonstructural protein</fullName>
    </submittedName>
</protein>
<evidence type="ECO:0000313" key="1">
    <source>
        <dbReference type="EMBL" id="UPW41774.1"/>
    </source>
</evidence>
<dbReference type="InterPro" id="IPR046781">
    <property type="entry name" value="Phage_ORF5"/>
</dbReference>
<dbReference type="EMBL" id="OM869663">
    <property type="protein sequence ID" value="UPW41774.1"/>
    <property type="molecule type" value="Genomic_DNA"/>
</dbReference>
<sequence>MNIYAVKDVKIGFNEPFLQANEAVAIRTFKTMINGLNTPVKGYEEDIELWQIGTYDERTGKITTTTEEPKYIIGGKDVKKNA</sequence>